<dbReference type="Proteomes" id="UP001139157">
    <property type="component" value="Unassembled WGS sequence"/>
</dbReference>
<dbReference type="RefSeq" id="WP_251910763.1">
    <property type="nucleotide sequence ID" value="NZ_JAMRXG010000003.1"/>
</dbReference>
<evidence type="ECO:0000313" key="2">
    <source>
        <dbReference type="EMBL" id="MCM6773708.1"/>
    </source>
</evidence>
<dbReference type="AlphaFoldDB" id="A0A9X2IVY6"/>
<reference evidence="2" key="1">
    <citation type="submission" date="2022-06" db="EMBL/GenBank/DDBJ databases">
        <title>Novel species in genus nocardia.</title>
        <authorList>
            <person name="Li F."/>
        </authorList>
    </citation>
    <scope>NUCLEOTIDE SEQUENCE</scope>
    <source>
        <strain evidence="2">CDC141</strain>
    </source>
</reference>
<dbReference type="GO" id="GO:0008716">
    <property type="term" value="F:D-alanine-D-alanine ligase activity"/>
    <property type="evidence" value="ECO:0007669"/>
    <property type="project" value="InterPro"/>
</dbReference>
<keyword evidence="3" id="KW-1185">Reference proteome</keyword>
<name>A0A9X2IVY6_9NOCA</name>
<proteinExistence type="predicted"/>
<evidence type="ECO:0000259" key="1">
    <source>
        <dbReference type="Pfam" id="PF07478"/>
    </source>
</evidence>
<evidence type="ECO:0000313" key="3">
    <source>
        <dbReference type="Proteomes" id="UP001139157"/>
    </source>
</evidence>
<feature type="domain" description="D-alanine--D-alanine ligase C-terminal" evidence="1">
    <location>
        <begin position="2"/>
        <end position="35"/>
    </location>
</feature>
<dbReference type="Gene3D" id="3.30.470.20">
    <property type="entry name" value="ATP-grasp fold, B domain"/>
    <property type="match status" value="1"/>
</dbReference>
<gene>
    <name evidence="2" type="ORF">NDR86_09520</name>
</gene>
<organism evidence="2 3">
    <name type="scientific">Nocardia pulmonis</name>
    <dbReference type="NCBI Taxonomy" id="2951408"/>
    <lineage>
        <taxon>Bacteria</taxon>
        <taxon>Bacillati</taxon>
        <taxon>Actinomycetota</taxon>
        <taxon>Actinomycetes</taxon>
        <taxon>Mycobacteriales</taxon>
        <taxon>Nocardiaceae</taxon>
        <taxon>Nocardia</taxon>
    </lineage>
</organism>
<accession>A0A9X2IVY6</accession>
<dbReference type="Pfam" id="PF07478">
    <property type="entry name" value="Dala_Dala_lig_C"/>
    <property type="match status" value="1"/>
</dbReference>
<dbReference type="EMBL" id="JAMRXG010000003">
    <property type="protein sequence ID" value="MCM6773708.1"/>
    <property type="molecule type" value="Genomic_DNA"/>
</dbReference>
<sequence>MLEVDSLPGLTAASLLPLAASAVGWSFPELCARILRLAAGG</sequence>
<comment type="caution">
    <text evidence="2">The sequence shown here is derived from an EMBL/GenBank/DDBJ whole genome shotgun (WGS) entry which is preliminary data.</text>
</comment>
<protein>
    <recommendedName>
        <fullName evidence="1">D-alanine--D-alanine ligase C-terminal domain-containing protein</fullName>
    </recommendedName>
</protein>
<dbReference type="InterPro" id="IPR011095">
    <property type="entry name" value="Dala_Dala_lig_C"/>
</dbReference>